<dbReference type="PROSITE" id="PS50234">
    <property type="entry name" value="VWFA"/>
    <property type="match status" value="1"/>
</dbReference>
<accession>X0U3N5</accession>
<organism evidence="2">
    <name type="scientific">marine sediment metagenome</name>
    <dbReference type="NCBI Taxonomy" id="412755"/>
    <lineage>
        <taxon>unclassified sequences</taxon>
        <taxon>metagenomes</taxon>
        <taxon>ecological metagenomes</taxon>
    </lineage>
</organism>
<dbReference type="PANTHER" id="PTHR10579">
    <property type="entry name" value="CALCIUM-ACTIVATED CHLORIDE CHANNEL REGULATOR"/>
    <property type="match status" value="1"/>
</dbReference>
<evidence type="ECO:0000259" key="1">
    <source>
        <dbReference type="PROSITE" id="PS50234"/>
    </source>
</evidence>
<dbReference type="Gene3D" id="3.40.50.410">
    <property type="entry name" value="von Willebrand factor, type A domain"/>
    <property type="match status" value="1"/>
</dbReference>
<protein>
    <recommendedName>
        <fullName evidence="1">VWFA domain-containing protein</fullName>
    </recommendedName>
</protein>
<dbReference type="InterPro" id="IPR036465">
    <property type="entry name" value="vWFA_dom_sf"/>
</dbReference>
<gene>
    <name evidence="2" type="ORF">S01H1_43459</name>
</gene>
<proteinExistence type="predicted"/>
<evidence type="ECO:0000313" key="2">
    <source>
        <dbReference type="EMBL" id="GAG00394.1"/>
    </source>
</evidence>
<feature type="non-terminal residue" evidence="2">
    <location>
        <position position="265"/>
    </location>
</feature>
<comment type="caution">
    <text evidence="2">The sequence shown here is derived from an EMBL/GenBank/DDBJ whole genome shotgun (WGS) entry which is preliminary data.</text>
</comment>
<name>X0U3N5_9ZZZZ</name>
<reference evidence="2" key="1">
    <citation type="journal article" date="2014" name="Front. Microbiol.">
        <title>High frequency of phylogenetically diverse reductive dehalogenase-homologous genes in deep subseafloor sedimentary metagenomes.</title>
        <authorList>
            <person name="Kawai M."/>
            <person name="Futagami T."/>
            <person name="Toyoda A."/>
            <person name="Takaki Y."/>
            <person name="Nishi S."/>
            <person name="Hori S."/>
            <person name="Arai W."/>
            <person name="Tsubouchi T."/>
            <person name="Morono Y."/>
            <person name="Uchiyama I."/>
            <person name="Ito T."/>
            <person name="Fujiyama A."/>
            <person name="Inagaki F."/>
            <person name="Takami H."/>
        </authorList>
    </citation>
    <scope>NUCLEOTIDE SEQUENCE</scope>
    <source>
        <strain evidence="2">Expedition CK06-06</strain>
    </source>
</reference>
<dbReference type="InterPro" id="IPR002035">
    <property type="entry name" value="VWF_A"/>
</dbReference>
<dbReference type="SUPFAM" id="SSF53300">
    <property type="entry name" value="vWA-like"/>
    <property type="match status" value="1"/>
</dbReference>
<dbReference type="InterPro" id="IPR051266">
    <property type="entry name" value="CLCR"/>
</dbReference>
<feature type="non-terminal residue" evidence="2">
    <location>
        <position position="1"/>
    </location>
</feature>
<dbReference type="EMBL" id="BARS01027691">
    <property type="protein sequence ID" value="GAG00394.1"/>
    <property type="molecule type" value="Genomic_DNA"/>
</dbReference>
<sequence length="265" mass="28847">DTFVMEWQTFTNTESLQSGFEFIPFGVPHDNPLYSVGDVTSVQADVLELFAAFSEQPEFQELAVEYGFDPPAYTSDVAVPPGSTLIEVQNIWKDKKDGGRTVATVFVVDVSGSMEGTRIDSVQNAMLSAREFIKPDTQVGAVEFNDITSKRLAVGEFDLNQQAKYAAIAEDLSPGGGTAMYDGIVLGLKMLEDQRLIDPDVKPILVVLTDGETTDGLQLSDVDEMIEGLRIPIYTVGFEADLEELSRVSSLVEAASIDASEQDVE</sequence>
<dbReference type="AlphaFoldDB" id="X0U3N5"/>
<dbReference type="SMART" id="SM00327">
    <property type="entry name" value="VWA"/>
    <property type="match status" value="1"/>
</dbReference>
<feature type="domain" description="VWFA" evidence="1">
    <location>
        <begin position="103"/>
        <end position="250"/>
    </location>
</feature>
<dbReference type="PANTHER" id="PTHR10579:SF43">
    <property type="entry name" value="ZINC FINGER (C3HC4-TYPE RING FINGER) FAMILY PROTEIN"/>
    <property type="match status" value="1"/>
</dbReference>
<dbReference type="Pfam" id="PF00092">
    <property type="entry name" value="VWA"/>
    <property type="match status" value="1"/>
</dbReference>